<protein>
    <submittedName>
        <fullName evidence="5">Uncharacterized protein</fullName>
    </submittedName>
</protein>
<dbReference type="PANTHER" id="PTHR33669:SF1">
    <property type="entry name" value="PROTEIN NIM1-INTERACTING 1"/>
    <property type="match status" value="1"/>
</dbReference>
<evidence type="ECO:0000256" key="3">
    <source>
        <dbReference type="ARBA" id="ARBA00023242"/>
    </source>
</evidence>
<dbReference type="EMBL" id="PGOL01004001">
    <property type="protein sequence ID" value="PKI38836.1"/>
    <property type="molecule type" value="Genomic_DNA"/>
</dbReference>
<proteinExistence type="inferred from homology"/>
<evidence type="ECO:0000313" key="5">
    <source>
        <dbReference type="EMBL" id="OWM80027.1"/>
    </source>
</evidence>
<dbReference type="GO" id="GO:0005634">
    <property type="term" value="C:nucleus"/>
    <property type="evidence" value="ECO:0007669"/>
    <property type="project" value="UniProtKB-SubCell"/>
</dbReference>
<comment type="subcellular location">
    <subcellularLocation>
        <location evidence="1">Nucleus</location>
    </subcellularLocation>
</comment>
<dbReference type="Proteomes" id="UP000197138">
    <property type="component" value="Unassembled WGS sequence"/>
</dbReference>
<keyword evidence="3" id="KW-0539">Nucleus</keyword>
<comment type="caution">
    <text evidence="5">The sequence shown here is derived from an EMBL/GenBank/DDBJ whole genome shotgun (WGS) entry which is preliminary data.</text>
</comment>
<dbReference type="InterPro" id="IPR031425">
    <property type="entry name" value="NPR1/NH1-interacting"/>
</dbReference>
<feature type="compositionally biased region" description="Basic and acidic residues" evidence="4">
    <location>
        <begin position="41"/>
        <end position="50"/>
    </location>
</feature>
<feature type="compositionally biased region" description="Polar residues" evidence="4">
    <location>
        <begin position="96"/>
        <end position="105"/>
    </location>
</feature>
<organism evidence="5 7">
    <name type="scientific">Punica granatum</name>
    <name type="common">Pomegranate</name>
    <dbReference type="NCBI Taxonomy" id="22663"/>
    <lineage>
        <taxon>Eukaryota</taxon>
        <taxon>Viridiplantae</taxon>
        <taxon>Streptophyta</taxon>
        <taxon>Embryophyta</taxon>
        <taxon>Tracheophyta</taxon>
        <taxon>Spermatophyta</taxon>
        <taxon>Magnoliopsida</taxon>
        <taxon>eudicotyledons</taxon>
        <taxon>Gunneridae</taxon>
        <taxon>Pentapetalae</taxon>
        <taxon>rosids</taxon>
        <taxon>malvids</taxon>
        <taxon>Myrtales</taxon>
        <taxon>Lythraceae</taxon>
        <taxon>Punica</taxon>
    </lineage>
</organism>
<feature type="region of interest" description="Disordered" evidence="4">
    <location>
        <begin position="96"/>
        <end position="138"/>
    </location>
</feature>
<dbReference type="Pfam" id="PF15699">
    <property type="entry name" value="NPR1_interact"/>
    <property type="match status" value="1"/>
</dbReference>
<accession>A0A218X4Z8</accession>
<evidence type="ECO:0000313" key="6">
    <source>
        <dbReference type="EMBL" id="PKI38836.1"/>
    </source>
</evidence>
<evidence type="ECO:0000313" key="7">
    <source>
        <dbReference type="Proteomes" id="UP000197138"/>
    </source>
</evidence>
<dbReference type="EMBL" id="MTKT01002370">
    <property type="protein sequence ID" value="OWM80027.1"/>
    <property type="molecule type" value="Genomic_DNA"/>
</dbReference>
<reference evidence="7" key="1">
    <citation type="journal article" date="2017" name="Plant J.">
        <title>The pomegranate (Punica granatum L.) genome and the genomics of punicalagin biosynthesis.</title>
        <authorList>
            <person name="Qin G."/>
            <person name="Xu C."/>
            <person name="Ming R."/>
            <person name="Tang H."/>
            <person name="Guyot R."/>
            <person name="Kramer E.M."/>
            <person name="Hu Y."/>
            <person name="Yi X."/>
            <person name="Qi Y."/>
            <person name="Xu X."/>
            <person name="Gao Z."/>
            <person name="Pan H."/>
            <person name="Jian J."/>
            <person name="Tian Y."/>
            <person name="Yue Z."/>
            <person name="Xu Y."/>
        </authorList>
    </citation>
    <scope>NUCLEOTIDE SEQUENCE [LARGE SCALE GENOMIC DNA]</scope>
    <source>
        <strain evidence="7">cv. Dabenzi</strain>
    </source>
</reference>
<sequence>MESVGKKGTKREEIEDGELEEEVEQFFEIIRRFREARAAADRIRVRPRPDLEEEEDEKERRKKRMRAAAAGTKGAGWVPKFEREDFNTQVEFVAATHNSARNSSPLDGGSGSVKKEEAGEDDSKLKSSDDRLDLKLTL</sequence>
<comment type="similarity">
    <text evidence="2">Belongs to the NPR1-interactor family.</text>
</comment>
<reference evidence="5" key="2">
    <citation type="submission" date="2017-06" db="EMBL/GenBank/DDBJ databases">
        <title>The pomegranate genome and the genomics of punicalagin biosynthesis.</title>
        <authorList>
            <person name="Xu C."/>
        </authorList>
    </citation>
    <scope>NUCLEOTIDE SEQUENCE [LARGE SCALE GENOMIC DNA]</scope>
    <source>
        <tissue evidence="5">Fresh leaf</tissue>
    </source>
</reference>
<evidence type="ECO:0000256" key="2">
    <source>
        <dbReference type="ARBA" id="ARBA00009937"/>
    </source>
</evidence>
<dbReference type="GO" id="GO:0010112">
    <property type="term" value="P:regulation of systemic acquired resistance"/>
    <property type="evidence" value="ECO:0007669"/>
    <property type="project" value="InterPro"/>
</dbReference>
<dbReference type="AlphaFoldDB" id="A0A218X4Z8"/>
<evidence type="ECO:0000256" key="1">
    <source>
        <dbReference type="ARBA" id="ARBA00004123"/>
    </source>
</evidence>
<dbReference type="Proteomes" id="UP000233551">
    <property type="component" value="Unassembled WGS sequence"/>
</dbReference>
<feature type="region of interest" description="Disordered" evidence="4">
    <location>
        <begin position="41"/>
        <end position="76"/>
    </location>
</feature>
<gene>
    <name evidence="5" type="ORF">CDL15_Pgr010005</name>
    <name evidence="6" type="ORF">CRG98_040774</name>
</gene>
<name>A0A218X4Z8_PUNGR</name>
<evidence type="ECO:0000256" key="4">
    <source>
        <dbReference type="SAM" id="MobiDB-lite"/>
    </source>
</evidence>
<reference evidence="6 8" key="3">
    <citation type="submission" date="2017-11" db="EMBL/GenBank/DDBJ databases">
        <title>De-novo sequencing of pomegranate (Punica granatum L.) genome.</title>
        <authorList>
            <person name="Akparov Z."/>
            <person name="Amiraslanov A."/>
            <person name="Hajiyeva S."/>
            <person name="Abbasov M."/>
            <person name="Kaur K."/>
            <person name="Hamwieh A."/>
            <person name="Solovyev V."/>
            <person name="Salamov A."/>
            <person name="Braich B."/>
            <person name="Kosarev P."/>
            <person name="Mahmoud A."/>
            <person name="Hajiyev E."/>
            <person name="Babayeva S."/>
            <person name="Izzatullayeva V."/>
            <person name="Mammadov A."/>
            <person name="Mammadov A."/>
            <person name="Sharifova S."/>
            <person name="Ojaghi J."/>
            <person name="Eynullazada K."/>
            <person name="Bayramov B."/>
            <person name="Abdulazimova A."/>
            <person name="Shahmuradov I."/>
        </authorList>
    </citation>
    <scope>NUCLEOTIDE SEQUENCE [LARGE SCALE GENOMIC DNA]</scope>
    <source>
        <strain evidence="6">AG2017</strain>
        <strain evidence="8">cv. AG2017</strain>
        <tissue evidence="6">Leaf</tissue>
    </source>
</reference>
<dbReference type="PANTHER" id="PTHR33669">
    <property type="entry name" value="PROTEIN NEGATIVE REGULATOR OF RESISTANCE"/>
    <property type="match status" value="1"/>
</dbReference>
<feature type="compositionally biased region" description="Basic and acidic residues" evidence="4">
    <location>
        <begin position="113"/>
        <end position="138"/>
    </location>
</feature>
<keyword evidence="8" id="KW-1185">Reference proteome</keyword>
<evidence type="ECO:0000313" key="8">
    <source>
        <dbReference type="Proteomes" id="UP000233551"/>
    </source>
</evidence>